<comment type="caution">
    <text evidence="6">The sequence shown here is derived from an EMBL/GenBank/DDBJ whole genome shotgun (WGS) entry which is preliminary data.</text>
</comment>
<evidence type="ECO:0000313" key="6">
    <source>
        <dbReference type="EMBL" id="PRQ72348.1"/>
    </source>
</evidence>
<feature type="chain" id="PRO_5015468327" description="FAD/NAD(P)-binding domain-containing protein" evidence="4">
    <location>
        <begin position="30"/>
        <end position="118"/>
    </location>
</feature>
<feature type="signal peptide" evidence="4">
    <location>
        <begin position="1"/>
        <end position="29"/>
    </location>
</feature>
<evidence type="ECO:0000256" key="4">
    <source>
        <dbReference type="SAM" id="SignalP"/>
    </source>
</evidence>
<dbReference type="OrthoDB" id="3006217at2759"/>
<dbReference type="Pfam" id="PF07992">
    <property type="entry name" value="Pyr_redox_2"/>
    <property type="match status" value="1"/>
</dbReference>
<dbReference type="Proteomes" id="UP000239560">
    <property type="component" value="Unassembled WGS sequence"/>
</dbReference>
<dbReference type="InterPro" id="IPR050097">
    <property type="entry name" value="Ferredoxin-NADP_redctase_2"/>
</dbReference>
<dbReference type="AlphaFoldDB" id="A0A2T0A2V2"/>
<dbReference type="InterPro" id="IPR036188">
    <property type="entry name" value="FAD/NAD-bd_sf"/>
</dbReference>
<evidence type="ECO:0000313" key="7">
    <source>
        <dbReference type="Proteomes" id="UP000239560"/>
    </source>
</evidence>
<dbReference type="EMBL" id="LCTV02000010">
    <property type="protein sequence ID" value="PRQ72348.1"/>
    <property type="molecule type" value="Genomic_DNA"/>
</dbReference>
<evidence type="ECO:0000256" key="3">
    <source>
        <dbReference type="ARBA" id="ARBA00023002"/>
    </source>
</evidence>
<dbReference type="PANTHER" id="PTHR48105">
    <property type="entry name" value="THIOREDOXIN REDUCTASE 1-RELATED-RELATED"/>
    <property type="match status" value="1"/>
</dbReference>
<keyword evidence="4" id="KW-0732">Signal</keyword>
<accession>A0A2T0A2V2</accession>
<dbReference type="GO" id="GO:0097237">
    <property type="term" value="P:cellular response to toxic substance"/>
    <property type="evidence" value="ECO:0007669"/>
    <property type="project" value="UniProtKB-ARBA"/>
</dbReference>
<sequence>MRNLRLPLISTATLFLPLFPRLWLPQTSPIQHNRSAASKERHYEASVPATELVKAQLELDEDGYIVTKPGTTQTSVPGVFAAGDVQDKVYRQAVTSAGSGCQAALESERWLSEHDLEA</sequence>
<organism evidence="6 7">
    <name type="scientific">Rhodotorula toruloides</name>
    <name type="common">Yeast</name>
    <name type="synonym">Rhodosporidium toruloides</name>
    <dbReference type="NCBI Taxonomy" id="5286"/>
    <lineage>
        <taxon>Eukaryota</taxon>
        <taxon>Fungi</taxon>
        <taxon>Dikarya</taxon>
        <taxon>Basidiomycota</taxon>
        <taxon>Pucciniomycotina</taxon>
        <taxon>Microbotryomycetes</taxon>
        <taxon>Sporidiobolales</taxon>
        <taxon>Sporidiobolaceae</taxon>
        <taxon>Rhodotorula</taxon>
    </lineage>
</organism>
<dbReference type="Gene3D" id="3.50.50.60">
    <property type="entry name" value="FAD/NAD(P)-binding domain"/>
    <property type="match status" value="1"/>
</dbReference>
<dbReference type="SUPFAM" id="SSF51905">
    <property type="entry name" value="FAD/NAD(P)-binding domain"/>
    <property type="match status" value="1"/>
</dbReference>
<evidence type="ECO:0000259" key="5">
    <source>
        <dbReference type="Pfam" id="PF07992"/>
    </source>
</evidence>
<keyword evidence="2" id="KW-0285">Flavoprotein</keyword>
<comment type="similarity">
    <text evidence="1">Belongs to the class-II pyridine nucleotide-disulfide oxidoreductase family.</text>
</comment>
<dbReference type="GO" id="GO:0016491">
    <property type="term" value="F:oxidoreductase activity"/>
    <property type="evidence" value="ECO:0007669"/>
    <property type="project" value="UniProtKB-KW"/>
</dbReference>
<protein>
    <recommendedName>
        <fullName evidence="5">FAD/NAD(P)-binding domain-containing protein</fullName>
    </recommendedName>
</protein>
<dbReference type="InterPro" id="IPR023753">
    <property type="entry name" value="FAD/NAD-binding_dom"/>
</dbReference>
<name>A0A2T0A2V2_RHOTO</name>
<feature type="domain" description="FAD/NAD(P)-binding" evidence="5">
    <location>
        <begin position="48"/>
        <end position="100"/>
    </location>
</feature>
<reference evidence="6 7" key="1">
    <citation type="journal article" date="2018" name="Elife">
        <title>Functional genomics of lipid metabolism in the oleaginous yeast Rhodosporidium toruloides.</title>
        <authorList>
            <person name="Coradetti S.T."/>
            <person name="Pinel D."/>
            <person name="Geiselman G."/>
            <person name="Ito M."/>
            <person name="Mondo S."/>
            <person name="Reilly M.C."/>
            <person name="Cheng Y.F."/>
            <person name="Bauer S."/>
            <person name="Grigoriev I."/>
            <person name="Gladden J.M."/>
            <person name="Simmons B.A."/>
            <person name="Brem R."/>
            <person name="Arkin A.P."/>
            <person name="Skerker J.M."/>
        </authorList>
    </citation>
    <scope>NUCLEOTIDE SEQUENCE [LARGE SCALE GENOMIC DNA]</scope>
    <source>
        <strain evidence="6 7">NBRC 0880</strain>
    </source>
</reference>
<keyword evidence="3" id="KW-0560">Oxidoreductase</keyword>
<evidence type="ECO:0000256" key="1">
    <source>
        <dbReference type="ARBA" id="ARBA00009333"/>
    </source>
</evidence>
<evidence type="ECO:0000256" key="2">
    <source>
        <dbReference type="ARBA" id="ARBA00022630"/>
    </source>
</evidence>
<gene>
    <name evidence="6" type="ORF">AAT19DRAFT_9687</name>
</gene>
<proteinExistence type="inferred from homology"/>